<dbReference type="FunFam" id="3.30.200.20:FF:000278">
    <property type="entry name" value="Calcium/calmodulin-dependent protein kinase II"/>
    <property type="match status" value="1"/>
</dbReference>
<feature type="domain" description="Protein kinase" evidence="15">
    <location>
        <begin position="35"/>
        <end position="294"/>
    </location>
</feature>
<sequence>MPFVQPASEPDGHKFQKFFNKLSGQPPSYAQKTDYIFGRTLGAGTFGIVRQARRISTKEEVAIKIVMKKALKGNEKVFYEELGLLQKCKHPNIVGFRDWFESKDKFYIVTQLATGGELFDRIVKEGKFTESDAVIVIVQILKAVSYLHDELNIVHRDLKPENLIYITEDPNSQLVLADFGIAKELLTPDEVLTSAAGSFGYCAPEVLMGTGHGKPCDIWSLGVIAFTLLVGYSPFRSENVNDFLQEVQNDPVVVFHKQYWKNISQYAKDFIKSCLTVDPKKRPSAKQLLSDPWITANSDVYATDDLAPQIRQFNAKKKFKQAVEIVKLNNRIKKLRELEDDEGEEDSDLALCKQDPDSSSESTSSSERAFDLSSIVQSLKSASSSSSSKSKSELNASLFHQVVRAATNNREKVLSYDEEL</sequence>
<feature type="compositionally biased region" description="Low complexity" evidence="14">
    <location>
        <begin position="359"/>
        <end position="369"/>
    </location>
</feature>
<feature type="region of interest" description="Disordered" evidence="14">
    <location>
        <begin position="344"/>
        <end position="369"/>
    </location>
</feature>
<evidence type="ECO:0000256" key="6">
    <source>
        <dbReference type="ARBA" id="ARBA00022741"/>
    </source>
</evidence>
<dbReference type="PANTHER" id="PTHR24347">
    <property type="entry name" value="SERINE/THREONINE-PROTEIN KINASE"/>
    <property type="match status" value="1"/>
</dbReference>
<comment type="catalytic activity">
    <reaction evidence="10">
        <text>L-threonyl-[protein] + ATP = O-phospho-L-threonyl-[protein] + ADP + H(+)</text>
        <dbReference type="Rhea" id="RHEA:46608"/>
        <dbReference type="Rhea" id="RHEA-COMP:11060"/>
        <dbReference type="Rhea" id="RHEA-COMP:11605"/>
        <dbReference type="ChEBI" id="CHEBI:15378"/>
        <dbReference type="ChEBI" id="CHEBI:30013"/>
        <dbReference type="ChEBI" id="CHEBI:30616"/>
        <dbReference type="ChEBI" id="CHEBI:61977"/>
        <dbReference type="ChEBI" id="CHEBI:456216"/>
        <dbReference type="EC" id="2.7.11.17"/>
    </reaction>
</comment>
<evidence type="ECO:0000256" key="14">
    <source>
        <dbReference type="SAM" id="MobiDB-lite"/>
    </source>
</evidence>
<dbReference type="GO" id="GO:0004683">
    <property type="term" value="F:calcium/calmodulin-dependent protein kinase activity"/>
    <property type="evidence" value="ECO:0007669"/>
    <property type="project" value="UniProtKB-EC"/>
</dbReference>
<evidence type="ECO:0000256" key="11">
    <source>
        <dbReference type="ARBA" id="ARBA00047430"/>
    </source>
</evidence>
<protein>
    <recommendedName>
        <fullName evidence="2">calcium/calmodulin-dependent protein kinase</fullName>
        <ecNumber evidence="2">2.7.11.17</ecNumber>
    </recommendedName>
</protein>
<dbReference type="InterPro" id="IPR000719">
    <property type="entry name" value="Prot_kinase_dom"/>
</dbReference>
<dbReference type="Gene3D" id="1.10.510.10">
    <property type="entry name" value="Transferase(Phosphotransferase) domain 1"/>
    <property type="match status" value="1"/>
</dbReference>
<keyword evidence="8 12" id="KW-0067">ATP-binding</keyword>
<evidence type="ECO:0000259" key="15">
    <source>
        <dbReference type="PROSITE" id="PS50011"/>
    </source>
</evidence>
<dbReference type="EC" id="2.7.11.17" evidence="2"/>
<dbReference type="AlphaFoldDB" id="A0A1E3P472"/>
<evidence type="ECO:0000256" key="12">
    <source>
        <dbReference type="PROSITE-ProRule" id="PRU10141"/>
    </source>
</evidence>
<dbReference type="CDD" id="cd05117">
    <property type="entry name" value="STKc_CAMK"/>
    <property type="match status" value="1"/>
</dbReference>
<dbReference type="PROSITE" id="PS00108">
    <property type="entry name" value="PROTEIN_KINASE_ST"/>
    <property type="match status" value="1"/>
</dbReference>
<proteinExistence type="inferred from homology"/>
<dbReference type="RefSeq" id="XP_019039503.1">
    <property type="nucleotide sequence ID" value="XM_019182574.1"/>
</dbReference>
<comment type="similarity">
    <text evidence="1">Belongs to the protein kinase superfamily. CAMK Ser/Thr protein kinase family. CaMK subfamily.</text>
</comment>
<evidence type="ECO:0000313" key="16">
    <source>
        <dbReference type="EMBL" id="ODQ60296.1"/>
    </source>
</evidence>
<evidence type="ECO:0000313" key="17">
    <source>
        <dbReference type="Proteomes" id="UP000094112"/>
    </source>
</evidence>
<dbReference type="SMART" id="SM00220">
    <property type="entry name" value="S_TKc"/>
    <property type="match status" value="1"/>
</dbReference>
<evidence type="ECO:0000256" key="2">
    <source>
        <dbReference type="ARBA" id="ARBA00012434"/>
    </source>
</evidence>
<dbReference type="InterPro" id="IPR008271">
    <property type="entry name" value="Ser/Thr_kinase_AS"/>
</dbReference>
<name>A0A1E3P472_WICAA</name>
<feature type="non-terminal residue" evidence="16">
    <location>
        <position position="420"/>
    </location>
</feature>
<evidence type="ECO:0000256" key="13">
    <source>
        <dbReference type="RuleBase" id="RU000304"/>
    </source>
</evidence>
<dbReference type="EMBL" id="KV454210">
    <property type="protein sequence ID" value="ODQ60296.1"/>
    <property type="molecule type" value="Genomic_DNA"/>
</dbReference>
<evidence type="ECO:0000256" key="10">
    <source>
        <dbReference type="ARBA" id="ARBA00047307"/>
    </source>
</evidence>
<evidence type="ECO:0000256" key="1">
    <source>
        <dbReference type="ARBA" id="ARBA00005354"/>
    </source>
</evidence>
<dbReference type="SUPFAM" id="SSF56112">
    <property type="entry name" value="Protein kinase-like (PK-like)"/>
    <property type="match status" value="1"/>
</dbReference>
<dbReference type="Gene3D" id="3.30.200.20">
    <property type="entry name" value="Phosphorylase Kinase, domain 1"/>
    <property type="match status" value="1"/>
</dbReference>
<evidence type="ECO:0000256" key="3">
    <source>
        <dbReference type="ARBA" id="ARBA00022527"/>
    </source>
</evidence>
<dbReference type="STRING" id="683960.A0A1E3P472"/>
<keyword evidence="5" id="KW-0808">Transferase</keyword>
<dbReference type="OrthoDB" id="40902at2759"/>
<keyword evidence="6 12" id="KW-0547">Nucleotide-binding</keyword>
<dbReference type="PROSITE" id="PS00107">
    <property type="entry name" value="PROTEIN_KINASE_ATP"/>
    <property type="match status" value="1"/>
</dbReference>
<dbReference type="PROSITE" id="PS50011">
    <property type="entry name" value="PROTEIN_KINASE_DOM"/>
    <property type="match status" value="1"/>
</dbReference>
<evidence type="ECO:0000256" key="5">
    <source>
        <dbReference type="ARBA" id="ARBA00022679"/>
    </source>
</evidence>
<dbReference type="GO" id="GO:0005524">
    <property type="term" value="F:ATP binding"/>
    <property type="evidence" value="ECO:0007669"/>
    <property type="project" value="UniProtKB-UniRule"/>
</dbReference>
<reference evidence="16 17" key="1">
    <citation type="journal article" date="2016" name="Proc. Natl. Acad. Sci. U.S.A.">
        <title>Comparative genomics of biotechnologically important yeasts.</title>
        <authorList>
            <person name="Riley R."/>
            <person name="Haridas S."/>
            <person name="Wolfe K.H."/>
            <person name="Lopes M.R."/>
            <person name="Hittinger C.T."/>
            <person name="Goeker M."/>
            <person name="Salamov A.A."/>
            <person name="Wisecaver J.H."/>
            <person name="Long T.M."/>
            <person name="Calvey C.H."/>
            <person name="Aerts A.L."/>
            <person name="Barry K.W."/>
            <person name="Choi C."/>
            <person name="Clum A."/>
            <person name="Coughlan A.Y."/>
            <person name="Deshpande S."/>
            <person name="Douglass A.P."/>
            <person name="Hanson S.J."/>
            <person name="Klenk H.-P."/>
            <person name="LaButti K.M."/>
            <person name="Lapidus A."/>
            <person name="Lindquist E.A."/>
            <person name="Lipzen A.M."/>
            <person name="Meier-Kolthoff J.P."/>
            <person name="Ohm R.A."/>
            <person name="Otillar R.P."/>
            <person name="Pangilinan J.L."/>
            <person name="Peng Y."/>
            <person name="Rokas A."/>
            <person name="Rosa C.A."/>
            <person name="Scheuner C."/>
            <person name="Sibirny A.A."/>
            <person name="Slot J.C."/>
            <person name="Stielow J.B."/>
            <person name="Sun H."/>
            <person name="Kurtzman C.P."/>
            <person name="Blackwell M."/>
            <person name="Grigoriev I.V."/>
            <person name="Jeffries T.W."/>
        </authorList>
    </citation>
    <scope>NUCLEOTIDE SEQUENCE [LARGE SCALE GENOMIC DNA]</scope>
    <source>
        <strain evidence="17">ATCC 58044 / CBS 1984 / NCYC 433 / NRRL Y-366-8</strain>
    </source>
</reference>
<evidence type="ECO:0000256" key="4">
    <source>
        <dbReference type="ARBA" id="ARBA00022553"/>
    </source>
</evidence>
<dbReference type="GeneID" id="30199820"/>
<dbReference type="InterPro" id="IPR011009">
    <property type="entry name" value="Kinase-like_dom_sf"/>
</dbReference>
<dbReference type="Pfam" id="PF00069">
    <property type="entry name" value="Pkinase"/>
    <property type="match status" value="1"/>
</dbReference>
<evidence type="ECO:0000256" key="8">
    <source>
        <dbReference type="ARBA" id="ARBA00022840"/>
    </source>
</evidence>
<keyword evidence="4" id="KW-0597">Phosphoprotein</keyword>
<keyword evidence="7" id="KW-0418">Kinase</keyword>
<dbReference type="InterPro" id="IPR017441">
    <property type="entry name" value="Protein_kinase_ATP_BS"/>
</dbReference>
<dbReference type="FunFam" id="1.10.510.10:FF:000449">
    <property type="entry name" value="Calcium/calmodulin-dependent protein kinase"/>
    <property type="match status" value="1"/>
</dbReference>
<keyword evidence="9" id="KW-0112">Calmodulin-binding</keyword>
<evidence type="ECO:0000256" key="7">
    <source>
        <dbReference type="ARBA" id="ARBA00022777"/>
    </source>
</evidence>
<dbReference type="Proteomes" id="UP000094112">
    <property type="component" value="Unassembled WGS sequence"/>
</dbReference>
<organism evidence="16 17">
    <name type="scientific">Wickerhamomyces anomalus (strain ATCC 58044 / CBS 1984 / NCYC 433 / NRRL Y-366-8)</name>
    <name type="common">Yeast</name>
    <name type="synonym">Hansenula anomala</name>
    <dbReference type="NCBI Taxonomy" id="683960"/>
    <lineage>
        <taxon>Eukaryota</taxon>
        <taxon>Fungi</taxon>
        <taxon>Dikarya</taxon>
        <taxon>Ascomycota</taxon>
        <taxon>Saccharomycotina</taxon>
        <taxon>Saccharomycetes</taxon>
        <taxon>Phaffomycetales</taxon>
        <taxon>Wickerhamomycetaceae</taxon>
        <taxon>Wickerhamomyces</taxon>
    </lineage>
</organism>
<keyword evidence="3 13" id="KW-0723">Serine/threonine-protein kinase</keyword>
<dbReference type="GO" id="GO:0005516">
    <property type="term" value="F:calmodulin binding"/>
    <property type="evidence" value="ECO:0007669"/>
    <property type="project" value="UniProtKB-KW"/>
</dbReference>
<feature type="binding site" evidence="12">
    <location>
        <position position="68"/>
    </location>
    <ligand>
        <name>ATP</name>
        <dbReference type="ChEBI" id="CHEBI:30616"/>
    </ligand>
</feature>
<evidence type="ECO:0000256" key="9">
    <source>
        <dbReference type="ARBA" id="ARBA00022860"/>
    </source>
</evidence>
<gene>
    <name evidence="16" type="ORF">WICANDRAFT_42891</name>
</gene>
<comment type="catalytic activity">
    <reaction evidence="11">
        <text>L-seryl-[protein] + ATP = O-phospho-L-seryl-[protein] + ADP + H(+)</text>
        <dbReference type="Rhea" id="RHEA:17989"/>
        <dbReference type="Rhea" id="RHEA-COMP:9863"/>
        <dbReference type="Rhea" id="RHEA-COMP:11604"/>
        <dbReference type="ChEBI" id="CHEBI:15378"/>
        <dbReference type="ChEBI" id="CHEBI:29999"/>
        <dbReference type="ChEBI" id="CHEBI:30616"/>
        <dbReference type="ChEBI" id="CHEBI:83421"/>
        <dbReference type="ChEBI" id="CHEBI:456216"/>
        <dbReference type="EC" id="2.7.11.17"/>
    </reaction>
</comment>
<accession>A0A1E3P472</accession>
<keyword evidence="17" id="KW-1185">Reference proteome</keyword>